<gene>
    <name evidence="2" type="ORF">OIDMADRAFT_55712</name>
</gene>
<feature type="region of interest" description="Disordered" evidence="1">
    <location>
        <begin position="1"/>
        <end position="80"/>
    </location>
</feature>
<dbReference type="HOGENOM" id="CLU_1949447_0_0_1"/>
<sequence>MNTSSCRLNLAPEATASERRPSSQDAAPPPKLQISSNFTDQAPSPLNHPPAAGSHDRIPPKSLSGSSTVYSDSAKHQVAREEQDIGKAVAVDGNNAHEEALRALEVYAAFQVTLLRELTDDMTFKSLHG</sequence>
<evidence type="ECO:0000256" key="1">
    <source>
        <dbReference type="SAM" id="MobiDB-lite"/>
    </source>
</evidence>
<reference evidence="2 3" key="1">
    <citation type="submission" date="2014-04" db="EMBL/GenBank/DDBJ databases">
        <authorList>
            <consortium name="DOE Joint Genome Institute"/>
            <person name="Kuo A."/>
            <person name="Martino E."/>
            <person name="Perotto S."/>
            <person name="Kohler A."/>
            <person name="Nagy L.G."/>
            <person name="Floudas D."/>
            <person name="Copeland A."/>
            <person name="Barry K.W."/>
            <person name="Cichocki N."/>
            <person name="Veneault-Fourrey C."/>
            <person name="LaButti K."/>
            <person name="Lindquist E.A."/>
            <person name="Lipzen A."/>
            <person name="Lundell T."/>
            <person name="Morin E."/>
            <person name="Murat C."/>
            <person name="Sun H."/>
            <person name="Tunlid A."/>
            <person name="Henrissat B."/>
            <person name="Grigoriev I.V."/>
            <person name="Hibbett D.S."/>
            <person name="Martin F."/>
            <person name="Nordberg H.P."/>
            <person name="Cantor M.N."/>
            <person name="Hua S.X."/>
        </authorList>
    </citation>
    <scope>NUCLEOTIDE SEQUENCE [LARGE SCALE GENOMIC DNA]</scope>
    <source>
        <strain evidence="2 3">Zn</strain>
    </source>
</reference>
<protein>
    <submittedName>
        <fullName evidence="2">Uncharacterized protein</fullName>
    </submittedName>
</protein>
<accession>A0A0C3H971</accession>
<feature type="compositionally biased region" description="Polar residues" evidence="1">
    <location>
        <begin position="33"/>
        <end position="44"/>
    </location>
</feature>
<name>A0A0C3H971_OIDMZ</name>
<organism evidence="2 3">
    <name type="scientific">Oidiodendron maius (strain Zn)</name>
    <dbReference type="NCBI Taxonomy" id="913774"/>
    <lineage>
        <taxon>Eukaryota</taxon>
        <taxon>Fungi</taxon>
        <taxon>Dikarya</taxon>
        <taxon>Ascomycota</taxon>
        <taxon>Pezizomycotina</taxon>
        <taxon>Leotiomycetes</taxon>
        <taxon>Leotiomycetes incertae sedis</taxon>
        <taxon>Myxotrichaceae</taxon>
        <taxon>Oidiodendron</taxon>
    </lineage>
</organism>
<evidence type="ECO:0000313" key="2">
    <source>
        <dbReference type="EMBL" id="KIM99809.1"/>
    </source>
</evidence>
<dbReference type="AlphaFoldDB" id="A0A0C3H971"/>
<proteinExistence type="predicted"/>
<keyword evidence="3" id="KW-1185">Reference proteome</keyword>
<reference evidence="3" key="2">
    <citation type="submission" date="2015-01" db="EMBL/GenBank/DDBJ databases">
        <title>Evolutionary Origins and Diversification of the Mycorrhizal Mutualists.</title>
        <authorList>
            <consortium name="DOE Joint Genome Institute"/>
            <consortium name="Mycorrhizal Genomics Consortium"/>
            <person name="Kohler A."/>
            <person name="Kuo A."/>
            <person name="Nagy L.G."/>
            <person name="Floudas D."/>
            <person name="Copeland A."/>
            <person name="Barry K.W."/>
            <person name="Cichocki N."/>
            <person name="Veneault-Fourrey C."/>
            <person name="LaButti K."/>
            <person name="Lindquist E.A."/>
            <person name="Lipzen A."/>
            <person name="Lundell T."/>
            <person name="Morin E."/>
            <person name="Murat C."/>
            <person name="Riley R."/>
            <person name="Ohm R."/>
            <person name="Sun H."/>
            <person name="Tunlid A."/>
            <person name="Henrissat B."/>
            <person name="Grigoriev I.V."/>
            <person name="Hibbett D.S."/>
            <person name="Martin F."/>
        </authorList>
    </citation>
    <scope>NUCLEOTIDE SEQUENCE [LARGE SCALE GENOMIC DNA]</scope>
    <source>
        <strain evidence="3">Zn</strain>
    </source>
</reference>
<dbReference type="InParanoid" id="A0A0C3H971"/>
<evidence type="ECO:0000313" key="3">
    <source>
        <dbReference type="Proteomes" id="UP000054321"/>
    </source>
</evidence>
<dbReference type="Proteomes" id="UP000054321">
    <property type="component" value="Unassembled WGS sequence"/>
</dbReference>
<dbReference type="EMBL" id="KN832878">
    <property type="protein sequence ID" value="KIM99809.1"/>
    <property type="molecule type" value="Genomic_DNA"/>
</dbReference>